<dbReference type="PROSITE" id="PS51257">
    <property type="entry name" value="PROKAR_LIPOPROTEIN"/>
    <property type="match status" value="1"/>
</dbReference>
<dbReference type="InterPro" id="IPR002372">
    <property type="entry name" value="PQQ_rpt_dom"/>
</dbReference>
<comment type="subcellular location">
    <subcellularLocation>
        <location evidence="4">Cell outer membrane</location>
        <topology evidence="4">Lipid-anchor</topology>
    </subcellularLocation>
</comment>
<dbReference type="SUPFAM" id="SSF50998">
    <property type="entry name" value="Quinoprotein alcohol dehydrogenase-like"/>
    <property type="match status" value="1"/>
</dbReference>
<comment type="caution">
    <text evidence="6">The sequence shown here is derived from an EMBL/GenBank/DDBJ whole genome shotgun (WGS) entry which is preliminary data.</text>
</comment>
<dbReference type="InterPro" id="IPR017687">
    <property type="entry name" value="BamB"/>
</dbReference>
<reference evidence="6" key="1">
    <citation type="journal article" date="2020" name="mSystems">
        <title>Genome- and Community-Level Interaction Insights into Carbon Utilization and Element Cycling Functions of Hydrothermarchaeota in Hydrothermal Sediment.</title>
        <authorList>
            <person name="Zhou Z."/>
            <person name="Liu Y."/>
            <person name="Xu W."/>
            <person name="Pan J."/>
            <person name="Luo Z.H."/>
            <person name="Li M."/>
        </authorList>
    </citation>
    <scope>NUCLEOTIDE SEQUENCE [LARGE SCALE GENOMIC DNA]</scope>
    <source>
        <strain evidence="6">HyVt-443</strain>
    </source>
</reference>
<dbReference type="GO" id="GO:0043165">
    <property type="term" value="P:Gram-negative-bacterium-type cell outer membrane assembly"/>
    <property type="evidence" value="ECO:0007669"/>
    <property type="project" value="UniProtKB-UniRule"/>
</dbReference>
<dbReference type="InterPro" id="IPR018391">
    <property type="entry name" value="PQQ_b-propeller_rpt"/>
</dbReference>
<comment type="function">
    <text evidence="4">Part of the outer membrane protein assembly complex, which is involved in assembly and insertion of beta-barrel proteins into the outer membrane.</text>
</comment>
<keyword evidence="1 4" id="KW-0732">Signal</keyword>
<feature type="domain" description="Pyrrolo-quinoline quinone repeat" evidence="5">
    <location>
        <begin position="80"/>
        <end position="311"/>
    </location>
</feature>
<dbReference type="InterPro" id="IPR015943">
    <property type="entry name" value="WD40/YVTN_repeat-like_dom_sf"/>
</dbReference>
<gene>
    <name evidence="4 6" type="primary">bamB</name>
    <name evidence="6" type="ORF">ENI96_10950</name>
</gene>
<sequence length="390" mass="41696">MRIPLTLFLGLLLTGCSSLNPIDWLSPDEVINPPSELVDMENRIGIRMLWQTSVGNGAEGQLVKLAPHYQDGRLYVASHDGLVEVLEAASGSVVWKRETGLQISGGPGVGDGLVLLGSIDGELLALDADTGEERWRARVSSEVLSIPRAGEGVVVVHTVDGKLFGLDAEDGSQRWLYDRSVPVLSLRGSGSPVISDGMVIAGFASGKLVALNLDSGDVVWEVTVTAPRGRSELERMVDIDGDPLVVDGVVYVASYNGELAAVSQDTGVVLWRRPMPAYAGAATDWVDLYITDSSGEVWALDPQNGAALWKNKKLKYRRLSAPAVLGDYVLVGDFEGYVHWLSREDGRLLARIRVGSAPISNRPLVVDDVAYVYGDGGALAALAPVQAENP</sequence>
<dbReference type="AlphaFoldDB" id="A0A831W649"/>
<keyword evidence="4" id="KW-0449">Lipoprotein</keyword>
<keyword evidence="3 4" id="KW-0998">Cell outer membrane</keyword>
<dbReference type="EMBL" id="DRKP01000129">
    <property type="protein sequence ID" value="HEB96933.1"/>
    <property type="molecule type" value="Genomic_DNA"/>
</dbReference>
<dbReference type="GO" id="GO:0009279">
    <property type="term" value="C:cell outer membrane"/>
    <property type="evidence" value="ECO:0007669"/>
    <property type="project" value="UniProtKB-SubCell"/>
</dbReference>
<dbReference type="PANTHER" id="PTHR34512:SF30">
    <property type="entry name" value="OUTER MEMBRANE PROTEIN ASSEMBLY FACTOR BAMB"/>
    <property type="match status" value="1"/>
</dbReference>
<dbReference type="SMART" id="SM00564">
    <property type="entry name" value="PQQ"/>
    <property type="match status" value="7"/>
</dbReference>
<dbReference type="InterPro" id="IPR011047">
    <property type="entry name" value="Quinoprotein_ADH-like_sf"/>
</dbReference>
<comment type="subunit">
    <text evidence="4">Part of the Bam complex.</text>
</comment>
<dbReference type="Gene3D" id="2.130.10.10">
    <property type="entry name" value="YVTN repeat-like/Quinoprotein amine dehydrogenase"/>
    <property type="match status" value="1"/>
</dbReference>
<name>A0A831W649_9GAMM</name>
<evidence type="ECO:0000256" key="1">
    <source>
        <dbReference type="ARBA" id="ARBA00022729"/>
    </source>
</evidence>
<dbReference type="Pfam" id="PF13360">
    <property type="entry name" value="PQQ_2"/>
    <property type="match status" value="1"/>
</dbReference>
<organism evidence="6">
    <name type="scientific">Sedimenticola thiotaurini</name>
    <dbReference type="NCBI Taxonomy" id="1543721"/>
    <lineage>
        <taxon>Bacteria</taxon>
        <taxon>Pseudomonadati</taxon>
        <taxon>Pseudomonadota</taxon>
        <taxon>Gammaproteobacteria</taxon>
        <taxon>Chromatiales</taxon>
        <taxon>Sedimenticolaceae</taxon>
        <taxon>Sedimenticola</taxon>
    </lineage>
</organism>
<evidence type="ECO:0000256" key="3">
    <source>
        <dbReference type="ARBA" id="ARBA00023237"/>
    </source>
</evidence>
<evidence type="ECO:0000256" key="2">
    <source>
        <dbReference type="ARBA" id="ARBA00023136"/>
    </source>
</evidence>
<dbReference type="GO" id="GO:0051205">
    <property type="term" value="P:protein insertion into membrane"/>
    <property type="evidence" value="ECO:0007669"/>
    <property type="project" value="UniProtKB-UniRule"/>
</dbReference>
<dbReference type="PANTHER" id="PTHR34512">
    <property type="entry name" value="CELL SURFACE PROTEIN"/>
    <property type="match status" value="1"/>
</dbReference>
<dbReference type="CDD" id="cd10276">
    <property type="entry name" value="BamB_YfgL"/>
    <property type="match status" value="1"/>
</dbReference>
<dbReference type="Proteomes" id="UP000886251">
    <property type="component" value="Unassembled WGS sequence"/>
</dbReference>
<evidence type="ECO:0000259" key="5">
    <source>
        <dbReference type="Pfam" id="PF13360"/>
    </source>
</evidence>
<dbReference type="NCBIfam" id="TIGR03300">
    <property type="entry name" value="assembly_YfgL"/>
    <property type="match status" value="1"/>
</dbReference>
<evidence type="ECO:0000256" key="4">
    <source>
        <dbReference type="HAMAP-Rule" id="MF_00923"/>
    </source>
</evidence>
<proteinExistence type="inferred from homology"/>
<protein>
    <recommendedName>
        <fullName evidence="4">Outer membrane protein assembly factor BamB</fullName>
    </recommendedName>
</protein>
<dbReference type="HAMAP" id="MF_00923">
    <property type="entry name" value="OM_assembly_BamB"/>
    <property type="match status" value="1"/>
</dbReference>
<evidence type="ECO:0000313" key="6">
    <source>
        <dbReference type="EMBL" id="HEB96933.1"/>
    </source>
</evidence>
<accession>A0A831W649</accession>
<comment type="similarity">
    <text evidence="4">Belongs to the BamB family.</text>
</comment>
<keyword evidence="2 4" id="KW-0472">Membrane</keyword>
<keyword evidence="4" id="KW-0564">Palmitate</keyword>